<dbReference type="PANTHER" id="PTHR10543:SF89">
    <property type="entry name" value="CAROTENOID 9,10(9',10')-CLEAVAGE DIOXYGENASE 1"/>
    <property type="match status" value="1"/>
</dbReference>
<feature type="binding site" evidence="5">
    <location>
        <position position="152"/>
    </location>
    <ligand>
        <name>Fe cation</name>
        <dbReference type="ChEBI" id="CHEBI:24875"/>
        <note>catalytic</note>
    </ligand>
</feature>
<proteinExistence type="inferred from homology"/>
<organism evidence="7 8">
    <name type="scientific">Longimycelium tulufanense</name>
    <dbReference type="NCBI Taxonomy" id="907463"/>
    <lineage>
        <taxon>Bacteria</taxon>
        <taxon>Bacillati</taxon>
        <taxon>Actinomycetota</taxon>
        <taxon>Actinomycetes</taxon>
        <taxon>Pseudonocardiales</taxon>
        <taxon>Pseudonocardiaceae</taxon>
        <taxon>Longimycelium</taxon>
    </lineage>
</organism>
<keyword evidence="4 5" id="KW-0408">Iron</keyword>
<dbReference type="Pfam" id="PF03055">
    <property type="entry name" value="RPE65"/>
    <property type="match status" value="1"/>
</dbReference>
<comment type="cofactor">
    <cofactor evidence="5 6">
        <name>Fe(2+)</name>
        <dbReference type="ChEBI" id="CHEBI:29033"/>
    </cofactor>
    <text evidence="5 6">Binds 1 Fe(2+) ion per subunit.</text>
</comment>
<evidence type="ECO:0000256" key="6">
    <source>
        <dbReference type="RuleBase" id="RU364048"/>
    </source>
</evidence>
<dbReference type="InterPro" id="IPR004294">
    <property type="entry name" value="Carotenoid_Oase"/>
</dbReference>
<dbReference type="GO" id="GO:0046872">
    <property type="term" value="F:metal ion binding"/>
    <property type="evidence" value="ECO:0007669"/>
    <property type="project" value="UniProtKB-KW"/>
</dbReference>
<comment type="similarity">
    <text evidence="1 6">Belongs to the carotenoid oxygenase family.</text>
</comment>
<dbReference type="GO" id="GO:0010436">
    <property type="term" value="F:carotenoid dioxygenase activity"/>
    <property type="evidence" value="ECO:0007669"/>
    <property type="project" value="TreeGrafter"/>
</dbReference>
<protein>
    <recommendedName>
        <fullName evidence="6">Dioxygenase</fullName>
        <ecNumber evidence="6">1.13.11.-</ecNumber>
    </recommendedName>
</protein>
<evidence type="ECO:0000313" key="8">
    <source>
        <dbReference type="Proteomes" id="UP000637578"/>
    </source>
</evidence>
<comment type="caution">
    <text evidence="7">The sequence shown here is derived from an EMBL/GenBank/DDBJ whole genome shotgun (WGS) entry which is preliminary data.</text>
</comment>
<dbReference type="PANTHER" id="PTHR10543">
    <property type="entry name" value="BETA-CAROTENE DIOXYGENASE"/>
    <property type="match status" value="1"/>
</dbReference>
<evidence type="ECO:0000256" key="3">
    <source>
        <dbReference type="ARBA" id="ARBA00023002"/>
    </source>
</evidence>
<feature type="binding site" evidence="5">
    <location>
        <position position="306"/>
    </location>
    <ligand>
        <name>Fe cation</name>
        <dbReference type="ChEBI" id="CHEBI:24875"/>
        <note>catalytic</note>
    </ligand>
</feature>
<dbReference type="RefSeq" id="WP_189057013.1">
    <property type="nucleotide sequence ID" value="NZ_BMMK01000009.1"/>
</dbReference>
<gene>
    <name evidence="7" type="ORF">GCM10012275_24330</name>
</gene>
<feature type="binding site" evidence="5">
    <location>
        <position position="201"/>
    </location>
    <ligand>
        <name>Fe cation</name>
        <dbReference type="ChEBI" id="CHEBI:24875"/>
        <note>catalytic</note>
    </ligand>
</feature>
<keyword evidence="2 5" id="KW-0479">Metal-binding</keyword>
<dbReference type="AlphaFoldDB" id="A0A8J3CE59"/>
<evidence type="ECO:0000256" key="4">
    <source>
        <dbReference type="ARBA" id="ARBA00023004"/>
    </source>
</evidence>
<dbReference type="EMBL" id="BMMK01000009">
    <property type="protein sequence ID" value="GGM52491.1"/>
    <property type="molecule type" value="Genomic_DNA"/>
</dbReference>
<reference evidence="7" key="1">
    <citation type="journal article" date="2014" name="Int. J. Syst. Evol. Microbiol.">
        <title>Complete genome sequence of Corynebacterium casei LMG S-19264T (=DSM 44701T), isolated from a smear-ripened cheese.</title>
        <authorList>
            <consortium name="US DOE Joint Genome Institute (JGI-PGF)"/>
            <person name="Walter F."/>
            <person name="Albersmeier A."/>
            <person name="Kalinowski J."/>
            <person name="Ruckert C."/>
        </authorList>
    </citation>
    <scope>NUCLEOTIDE SEQUENCE</scope>
    <source>
        <strain evidence="7">CGMCC 4.5737</strain>
    </source>
</reference>
<feature type="binding site" evidence="5">
    <location>
        <position position="475"/>
    </location>
    <ligand>
        <name>Fe cation</name>
        <dbReference type="ChEBI" id="CHEBI:24875"/>
        <note>catalytic</note>
    </ligand>
</feature>
<keyword evidence="6 7" id="KW-0223">Dioxygenase</keyword>
<keyword evidence="8" id="KW-1185">Reference proteome</keyword>
<keyword evidence="3 6" id="KW-0560">Oxidoreductase</keyword>
<name>A0A8J3CE59_9PSEU</name>
<evidence type="ECO:0000256" key="2">
    <source>
        <dbReference type="ARBA" id="ARBA00022723"/>
    </source>
</evidence>
<dbReference type="Proteomes" id="UP000637578">
    <property type="component" value="Unassembled WGS sequence"/>
</dbReference>
<evidence type="ECO:0000313" key="7">
    <source>
        <dbReference type="EMBL" id="GGM52491.1"/>
    </source>
</evidence>
<accession>A0A8J3CE59</accession>
<reference evidence="7" key="2">
    <citation type="submission" date="2020-09" db="EMBL/GenBank/DDBJ databases">
        <authorList>
            <person name="Sun Q."/>
            <person name="Zhou Y."/>
        </authorList>
    </citation>
    <scope>NUCLEOTIDE SEQUENCE</scope>
    <source>
        <strain evidence="7">CGMCC 4.5737</strain>
    </source>
</reference>
<evidence type="ECO:0000256" key="1">
    <source>
        <dbReference type="ARBA" id="ARBA00006787"/>
    </source>
</evidence>
<dbReference type="GO" id="GO:0016121">
    <property type="term" value="P:carotene catabolic process"/>
    <property type="evidence" value="ECO:0007669"/>
    <property type="project" value="TreeGrafter"/>
</dbReference>
<dbReference type="EC" id="1.13.11.-" evidence="6"/>
<sequence length="486" mass="53856">MGNPFLDGNFAPVHQEITSTQLDVVGTIPEELDGRYVRIGPNPVREPDPRSYHWFLGDGMVHGVRLRGGRAEWYRNRWVRSASVADALGEPRRPGPVHGGLDFAANTNVIGQAGRTLALVEAGPVPYELTEELETVGPCDFDGTLPGGYTAHPHRDPVTGEWHAVSYFWEWGNRVRYSVLGNDGRIRRSLDVPVGGSPMMHDFSLTENYVVLYDLPVTFDVEGAAAGSVPRPLARMFGPLVARLIRRGLPAPVAAAGRRRATGRGRLRFPYRWDPHYPARIGVLRRDSTTGKDVRWFEIEPCYVFHQLNAYEDGERIVLDVIRHPRMFATWNGPAEGIPTLERWTVDLTSGAVRQECVDDRGQEFPQVDERLVGLRHRYGYSIGVGGPGSGRDTVFKQDMAEGQAAVTRSFGAGREVNEFTFVPRAPESAEDDGILMGYVYNAETGRSDLVLLDAGTLDTVATIHLPVRVPDGFHGNWLPTEEIPA</sequence>
<evidence type="ECO:0000256" key="5">
    <source>
        <dbReference type="PIRSR" id="PIRSR604294-1"/>
    </source>
</evidence>